<dbReference type="InterPro" id="IPR051000">
    <property type="entry name" value="Homeobox_DNA-bind_prot"/>
</dbReference>
<feature type="compositionally biased region" description="Low complexity" evidence="7">
    <location>
        <begin position="138"/>
        <end position="156"/>
    </location>
</feature>
<name>A0A8B8B3K0_CRAVI</name>
<comment type="subcellular location">
    <subcellularLocation>
        <location evidence="1 5 6">Nucleus</location>
    </subcellularLocation>
</comment>
<keyword evidence="3 5" id="KW-0371">Homeobox</keyword>
<dbReference type="GO" id="GO:0000978">
    <property type="term" value="F:RNA polymerase II cis-regulatory region sequence-specific DNA binding"/>
    <property type="evidence" value="ECO:0007669"/>
    <property type="project" value="TreeGrafter"/>
</dbReference>
<evidence type="ECO:0000256" key="5">
    <source>
        <dbReference type="PROSITE-ProRule" id="PRU00108"/>
    </source>
</evidence>
<keyword evidence="4 5" id="KW-0539">Nucleus</keyword>
<feature type="DNA-binding region" description="Homeobox" evidence="5">
    <location>
        <begin position="10"/>
        <end position="69"/>
    </location>
</feature>
<evidence type="ECO:0000256" key="2">
    <source>
        <dbReference type="ARBA" id="ARBA00023125"/>
    </source>
</evidence>
<reference evidence="10" key="1">
    <citation type="submission" date="2025-08" db="UniProtKB">
        <authorList>
            <consortium name="RefSeq"/>
        </authorList>
    </citation>
    <scope>IDENTIFICATION</scope>
    <source>
        <tissue evidence="10">Whole sample</tissue>
    </source>
</reference>
<evidence type="ECO:0000313" key="9">
    <source>
        <dbReference type="Proteomes" id="UP000694844"/>
    </source>
</evidence>
<organism evidence="9 10">
    <name type="scientific">Crassostrea virginica</name>
    <name type="common">Eastern oyster</name>
    <dbReference type="NCBI Taxonomy" id="6565"/>
    <lineage>
        <taxon>Eukaryota</taxon>
        <taxon>Metazoa</taxon>
        <taxon>Spiralia</taxon>
        <taxon>Lophotrochozoa</taxon>
        <taxon>Mollusca</taxon>
        <taxon>Bivalvia</taxon>
        <taxon>Autobranchia</taxon>
        <taxon>Pteriomorphia</taxon>
        <taxon>Ostreida</taxon>
        <taxon>Ostreoidea</taxon>
        <taxon>Ostreidae</taxon>
        <taxon>Crassostrea</taxon>
    </lineage>
</organism>
<evidence type="ECO:0000259" key="8">
    <source>
        <dbReference type="PROSITE" id="PS50071"/>
    </source>
</evidence>
<dbReference type="Gene3D" id="1.10.10.60">
    <property type="entry name" value="Homeodomain-like"/>
    <property type="match status" value="1"/>
</dbReference>
<evidence type="ECO:0000256" key="1">
    <source>
        <dbReference type="ARBA" id="ARBA00004123"/>
    </source>
</evidence>
<protein>
    <submittedName>
        <fullName evidence="10">Paired box protein Pax-6-like</fullName>
    </submittedName>
</protein>
<feature type="domain" description="Homeobox" evidence="8">
    <location>
        <begin position="8"/>
        <end position="68"/>
    </location>
</feature>
<dbReference type="GO" id="GO:0030154">
    <property type="term" value="P:cell differentiation"/>
    <property type="evidence" value="ECO:0007669"/>
    <property type="project" value="TreeGrafter"/>
</dbReference>
<gene>
    <name evidence="10" type="primary">LOC111107207</name>
</gene>
<dbReference type="PROSITE" id="PS00027">
    <property type="entry name" value="HOMEOBOX_1"/>
    <property type="match status" value="1"/>
</dbReference>
<dbReference type="GeneID" id="111107207"/>
<feature type="region of interest" description="Disordered" evidence="7">
    <location>
        <begin position="119"/>
        <end position="169"/>
    </location>
</feature>
<evidence type="ECO:0000256" key="6">
    <source>
        <dbReference type="RuleBase" id="RU000682"/>
    </source>
</evidence>
<dbReference type="InterPro" id="IPR001356">
    <property type="entry name" value="HD"/>
</dbReference>
<dbReference type="RefSeq" id="XP_022297997.1">
    <property type="nucleotide sequence ID" value="XM_022442289.1"/>
</dbReference>
<evidence type="ECO:0000256" key="4">
    <source>
        <dbReference type="ARBA" id="ARBA00023242"/>
    </source>
</evidence>
<dbReference type="Pfam" id="PF00046">
    <property type="entry name" value="Homeodomain"/>
    <property type="match status" value="1"/>
</dbReference>
<keyword evidence="2 5" id="KW-0238">DNA-binding</keyword>
<dbReference type="PANTHER" id="PTHR24324">
    <property type="entry name" value="HOMEOBOX PROTEIN HHEX"/>
    <property type="match status" value="1"/>
</dbReference>
<dbReference type="KEGG" id="cvn:111107207"/>
<dbReference type="SMART" id="SM00389">
    <property type="entry name" value="HOX"/>
    <property type="match status" value="1"/>
</dbReference>
<dbReference type="InterPro" id="IPR017970">
    <property type="entry name" value="Homeobox_CS"/>
</dbReference>
<evidence type="ECO:0000313" key="10">
    <source>
        <dbReference type="RefSeq" id="XP_022297997.1"/>
    </source>
</evidence>
<dbReference type="GO" id="GO:0000981">
    <property type="term" value="F:DNA-binding transcription factor activity, RNA polymerase II-specific"/>
    <property type="evidence" value="ECO:0007669"/>
    <property type="project" value="InterPro"/>
</dbReference>
<proteinExistence type="predicted"/>
<dbReference type="PANTHER" id="PTHR24324:SF5">
    <property type="entry name" value="HEMATOPOIETICALLY-EXPRESSED HOMEOBOX PROTEIN HHEX"/>
    <property type="match status" value="1"/>
</dbReference>
<evidence type="ECO:0000256" key="7">
    <source>
        <dbReference type="SAM" id="MobiDB-lite"/>
    </source>
</evidence>
<dbReference type="Proteomes" id="UP000694844">
    <property type="component" value="Chromosome 8"/>
</dbReference>
<dbReference type="PROSITE" id="PS50071">
    <property type="entry name" value="HOMEOBOX_2"/>
    <property type="match status" value="1"/>
</dbReference>
<dbReference type="GO" id="GO:0005634">
    <property type="term" value="C:nucleus"/>
    <property type="evidence" value="ECO:0007669"/>
    <property type="project" value="UniProtKB-SubCell"/>
</dbReference>
<sequence>MGVPEAKKVPTRSRIKYRPDQLETLEESFRTHQYPDSESIENLAEKVGVSSERVAIWFQNRRAKFKRESKDAQMQWMRKQFYSPNGEVDTREDNSHHIISCGPQDIHVQSRLQPERLPSKNFHYLPSMPSVRPDEGNSSFSSGASASPSPPAAMMTPSPPYQKPHPPHVTDYPPAYPSFYPQYPQYIMDYQQSHFRHYAPPHPLVPVNHMHLPYTSSGYQMMTLQ</sequence>
<dbReference type="CDD" id="cd00086">
    <property type="entry name" value="homeodomain"/>
    <property type="match status" value="1"/>
</dbReference>
<keyword evidence="9" id="KW-1185">Reference proteome</keyword>
<dbReference type="InterPro" id="IPR009057">
    <property type="entry name" value="Homeodomain-like_sf"/>
</dbReference>
<dbReference type="AlphaFoldDB" id="A0A8B8B3K0"/>
<evidence type="ECO:0000256" key="3">
    <source>
        <dbReference type="ARBA" id="ARBA00023155"/>
    </source>
</evidence>
<dbReference type="OrthoDB" id="6159439at2759"/>
<accession>A0A8B8B3K0</accession>
<dbReference type="SUPFAM" id="SSF46689">
    <property type="entry name" value="Homeodomain-like"/>
    <property type="match status" value="1"/>
</dbReference>